<accession>A0A518AZR8</accession>
<evidence type="ECO:0000313" key="3">
    <source>
        <dbReference type="Proteomes" id="UP000317093"/>
    </source>
</evidence>
<protein>
    <recommendedName>
        <fullName evidence="4">Carboxypeptidase regulatory-like domain-containing protein</fullName>
    </recommendedName>
</protein>
<organism evidence="2 3">
    <name type="scientific">Kolteria novifilia</name>
    <dbReference type="NCBI Taxonomy" id="2527975"/>
    <lineage>
        <taxon>Bacteria</taxon>
        <taxon>Pseudomonadati</taxon>
        <taxon>Planctomycetota</taxon>
        <taxon>Planctomycetia</taxon>
        <taxon>Kolteriales</taxon>
        <taxon>Kolteriaceae</taxon>
        <taxon>Kolteria</taxon>
    </lineage>
</organism>
<evidence type="ECO:0000313" key="2">
    <source>
        <dbReference type="EMBL" id="QDU60238.1"/>
    </source>
</evidence>
<name>A0A518AZR8_9BACT</name>
<reference evidence="2 3" key="1">
    <citation type="submission" date="2019-02" db="EMBL/GenBank/DDBJ databases">
        <title>Deep-cultivation of Planctomycetes and their phenomic and genomic characterization uncovers novel biology.</title>
        <authorList>
            <person name="Wiegand S."/>
            <person name="Jogler M."/>
            <person name="Boedeker C."/>
            <person name="Pinto D."/>
            <person name="Vollmers J."/>
            <person name="Rivas-Marin E."/>
            <person name="Kohn T."/>
            <person name="Peeters S.H."/>
            <person name="Heuer A."/>
            <person name="Rast P."/>
            <person name="Oberbeckmann S."/>
            <person name="Bunk B."/>
            <person name="Jeske O."/>
            <person name="Meyerdierks A."/>
            <person name="Storesund J.E."/>
            <person name="Kallscheuer N."/>
            <person name="Luecker S."/>
            <person name="Lage O.M."/>
            <person name="Pohl T."/>
            <person name="Merkel B.J."/>
            <person name="Hornburger P."/>
            <person name="Mueller R.-W."/>
            <person name="Bruemmer F."/>
            <person name="Labrenz M."/>
            <person name="Spormann A.M."/>
            <person name="Op den Camp H."/>
            <person name="Overmann J."/>
            <person name="Amann R."/>
            <person name="Jetten M.S.M."/>
            <person name="Mascher T."/>
            <person name="Medema M.H."/>
            <person name="Devos D.P."/>
            <person name="Kaster A.-K."/>
            <person name="Ovreas L."/>
            <person name="Rohde M."/>
            <person name="Galperin M.Y."/>
            <person name="Jogler C."/>
        </authorList>
    </citation>
    <scope>NUCLEOTIDE SEQUENCE [LARGE SCALE GENOMIC DNA]</scope>
    <source>
        <strain evidence="2 3">Pan216</strain>
    </source>
</reference>
<dbReference type="RefSeq" id="WP_145255773.1">
    <property type="nucleotide sequence ID" value="NZ_CP036279.1"/>
</dbReference>
<dbReference type="KEGG" id="knv:Pan216_10770"/>
<dbReference type="EMBL" id="CP036279">
    <property type="protein sequence ID" value="QDU60238.1"/>
    <property type="molecule type" value="Genomic_DNA"/>
</dbReference>
<evidence type="ECO:0008006" key="4">
    <source>
        <dbReference type="Google" id="ProtNLM"/>
    </source>
</evidence>
<dbReference type="Proteomes" id="UP000317093">
    <property type="component" value="Chromosome"/>
</dbReference>
<feature type="region of interest" description="Disordered" evidence="1">
    <location>
        <begin position="88"/>
        <end position="109"/>
    </location>
</feature>
<dbReference type="AlphaFoldDB" id="A0A518AZR8"/>
<gene>
    <name evidence="2" type="ORF">Pan216_10770</name>
</gene>
<sequence>MGAINSRFGPHRAYALLLAVSFNLTGCEGDGRVCQVSGRVTIDGEPVPAGSVLMMSEDGRRTSAAELQPDGTYRVRCQPGHFMVALVPPPGPDPFSDTAPDATSTPLEVPIPRKYQDVGTSGLEVQVPQGESTFDIDIDSTLARSKRE</sequence>
<proteinExistence type="predicted"/>
<keyword evidence="3" id="KW-1185">Reference proteome</keyword>
<evidence type="ECO:0000256" key="1">
    <source>
        <dbReference type="SAM" id="MobiDB-lite"/>
    </source>
</evidence>
<dbReference type="OrthoDB" id="289192at2"/>